<dbReference type="InterPro" id="IPR019416">
    <property type="entry name" value="NCBP3"/>
</dbReference>
<dbReference type="WormBase" id="Bm3258">
    <property type="protein sequence ID" value="BM41232"/>
    <property type="gene ID" value="WBGene00223519"/>
    <property type="gene designation" value="Bma-kup-1"/>
</dbReference>
<gene>
    <name evidence="5" type="primary">bma-kup-1</name>
    <name evidence="4" type="synonym">Bma-kup-1</name>
    <name evidence="5" type="ORF">Bm3258</name>
    <name evidence="4" type="ORF">BM_Bm3258</name>
</gene>
<dbReference type="GO" id="GO:0005634">
    <property type="term" value="C:nucleus"/>
    <property type="evidence" value="ECO:0007669"/>
    <property type="project" value="TreeGrafter"/>
</dbReference>
<evidence type="ECO:0000313" key="5">
    <source>
        <dbReference type="WormBase" id="Bm3258"/>
    </source>
</evidence>
<comment type="similarity">
    <text evidence="1">Belongs to the NCBP3 family.</text>
</comment>
<evidence type="ECO:0000256" key="1">
    <source>
        <dbReference type="ARBA" id="ARBA00006069"/>
    </source>
</evidence>
<dbReference type="PANTHER" id="PTHR16291:SF0">
    <property type="entry name" value="NUCLEAR CAP-BINDING PROTEIN SUBUNIT 3"/>
    <property type="match status" value="1"/>
</dbReference>
<sequence>MGVQMRNSRHRLHSVYVRGVDGLSTYQIEKMFAEFDPVAVEMIDEVSCNVIWNDRFSVAKMMLEMTKPLKRIRSSRQVEEGEVADSGEEEEDGEMREEQGDDVTISVAKGLSSNKRNTETNAIEVEVDQVEVPPGKWRVITKHVGHKRLIILRFNGYTYKWMNRRNRVRPGLNIFDEKGNELEWDYEHDTRKHKIKTRGRGAKRFKSVADSLSGTGSLEADREDLHPLKRNFANANDGAVIRDEEESDLSDDRDPSPTPQPWDLKKTNVHLRQK</sequence>
<evidence type="ECO:0000256" key="2">
    <source>
        <dbReference type="ARBA" id="ARBA00019876"/>
    </source>
</evidence>
<dbReference type="GO" id="GO:0000340">
    <property type="term" value="F:RNA 7-methylguanosine cap binding"/>
    <property type="evidence" value="ECO:0007669"/>
    <property type="project" value="InterPro"/>
</dbReference>
<dbReference type="EMBL" id="LN856671">
    <property type="protein sequence ID" value="CDQ05385.2"/>
    <property type="molecule type" value="Genomic_DNA"/>
</dbReference>
<proteinExistence type="inferred from homology"/>
<feature type="compositionally biased region" description="Acidic residues" evidence="3">
    <location>
        <begin position="80"/>
        <end position="101"/>
    </location>
</feature>
<evidence type="ECO:0000313" key="4">
    <source>
        <dbReference type="EMBL" id="CDQ05385.2"/>
    </source>
</evidence>
<feature type="region of interest" description="Disordered" evidence="3">
    <location>
        <begin position="228"/>
        <end position="274"/>
    </location>
</feature>
<organism evidence="4">
    <name type="scientific">Brugia malayi</name>
    <name type="common">Filarial nematode worm</name>
    <dbReference type="NCBI Taxonomy" id="6279"/>
    <lineage>
        <taxon>Eukaryota</taxon>
        <taxon>Metazoa</taxon>
        <taxon>Ecdysozoa</taxon>
        <taxon>Nematoda</taxon>
        <taxon>Chromadorea</taxon>
        <taxon>Rhabditida</taxon>
        <taxon>Spirurina</taxon>
        <taxon>Spiruromorpha</taxon>
        <taxon>Filarioidea</taxon>
        <taxon>Onchocercidae</taxon>
        <taxon>Brugia</taxon>
    </lineage>
</organism>
<name>A0A0J9YAP2_BRUMA</name>
<protein>
    <recommendedName>
        <fullName evidence="2">Nuclear cap-binding protein subunit 3</fullName>
    </recommendedName>
</protein>
<dbReference type="AlphaFoldDB" id="A0A0J9YAP2"/>
<accession>A0A0J9YAP2</accession>
<evidence type="ECO:0000256" key="3">
    <source>
        <dbReference type="SAM" id="MobiDB-lite"/>
    </source>
</evidence>
<dbReference type="GO" id="GO:0003729">
    <property type="term" value="F:mRNA binding"/>
    <property type="evidence" value="ECO:0007669"/>
    <property type="project" value="InterPro"/>
</dbReference>
<reference evidence="4" key="2">
    <citation type="submission" date="2012-12" db="EMBL/GenBank/DDBJ databases">
        <authorList>
            <person name="Gao Y.W."/>
            <person name="Fan S.T."/>
            <person name="Sun H.T."/>
            <person name="Wang Z."/>
            <person name="Gao X.L."/>
            <person name="Li Y.G."/>
            <person name="Wang T.C."/>
            <person name="Zhang K."/>
            <person name="Xu W.W."/>
            <person name="Yu Z.J."/>
            <person name="Xia X.Z."/>
        </authorList>
    </citation>
    <scope>NUCLEOTIDE SEQUENCE</scope>
    <source>
        <strain evidence="4">FR3</strain>
    </source>
</reference>
<feature type="region of interest" description="Disordered" evidence="3">
    <location>
        <begin position="74"/>
        <end position="113"/>
    </location>
</feature>
<dbReference type="PANTHER" id="PTHR16291">
    <property type="entry name" value="NUCLEAR CAP-BINDING PROTEIN SUBUNIT 3"/>
    <property type="match status" value="1"/>
</dbReference>
<reference evidence="4" key="1">
    <citation type="journal article" date="2007" name="Science">
        <title>Draft genome of the filarial nematode parasite Brugia malayi.</title>
        <authorList>
            <person name="Ghedin E."/>
            <person name="Wang S."/>
            <person name="Spiro D."/>
            <person name="Caler E."/>
            <person name="Zhao Q."/>
            <person name="Crabtree J."/>
            <person name="Allen J.E."/>
            <person name="Delcher A.L."/>
            <person name="Guiliano D.B."/>
            <person name="Miranda-Saavedra D."/>
            <person name="Angiuoli S.V."/>
            <person name="Creasy T."/>
            <person name="Amedeo P."/>
            <person name="Haas B."/>
            <person name="El-Sayed N.M."/>
            <person name="Wortman J.R."/>
            <person name="Feldblyum T."/>
            <person name="Tallon L."/>
            <person name="Schatz M."/>
            <person name="Shumway M."/>
            <person name="Koo H."/>
            <person name="Salzberg S.L."/>
            <person name="Schobel S."/>
            <person name="Pertea M."/>
            <person name="Pop M."/>
            <person name="White O."/>
            <person name="Barton G.J."/>
            <person name="Carlow C.K."/>
            <person name="Crawford M.J."/>
            <person name="Daub J."/>
            <person name="Dimmic M.W."/>
            <person name="Estes C.F."/>
            <person name="Foster J.M."/>
            <person name="Ganatra M."/>
            <person name="Gregory W.F."/>
            <person name="Johnson N.M."/>
            <person name="Jin J."/>
            <person name="Komuniecki R."/>
            <person name="Korf I."/>
            <person name="Kumar S."/>
            <person name="Laney S."/>
            <person name="Li B.W."/>
            <person name="Li W."/>
            <person name="Lindblom T.H."/>
            <person name="Lustigman S."/>
            <person name="Ma D."/>
            <person name="Maina C.V."/>
            <person name="Martin D.M."/>
            <person name="McCarter J.P."/>
            <person name="McReynolds L."/>
            <person name="Mitreva M."/>
            <person name="Nutman T.B."/>
            <person name="Parkinson J."/>
            <person name="Peregrin-Alvarez J.M."/>
            <person name="Poole C."/>
            <person name="Ren Q."/>
            <person name="Saunders L."/>
            <person name="Sluder A.E."/>
            <person name="Smith K."/>
            <person name="Stanke M."/>
            <person name="Unnasch T.R."/>
            <person name="Ware J."/>
            <person name="Wei A.D."/>
            <person name="Weil G."/>
            <person name="Williams D.J."/>
            <person name="Zhang Y."/>
            <person name="Williams S.A."/>
            <person name="Fraser-Liggett C."/>
            <person name="Slatko B."/>
            <person name="Blaxter M.L."/>
            <person name="Scott A.L."/>
        </authorList>
    </citation>
    <scope>NUCLEOTIDE SEQUENCE</scope>
    <source>
        <strain evidence="4">FR3</strain>
    </source>
</reference>